<dbReference type="InParanoid" id="A0A2K2CSN3"/>
<reference evidence="2" key="3">
    <citation type="submission" date="2018-08" db="UniProtKB">
        <authorList>
            <consortium name="EnsemblPlants"/>
        </authorList>
    </citation>
    <scope>IDENTIFICATION</scope>
    <source>
        <strain evidence="2">cv. Bd21</strain>
    </source>
</reference>
<evidence type="ECO:0000313" key="1">
    <source>
        <dbReference type="EMBL" id="PNT65046.1"/>
    </source>
</evidence>
<dbReference type="Gramene" id="PNT65046">
    <property type="protein sequence ID" value="PNT65046"/>
    <property type="gene ID" value="BRADI_4g36876v3"/>
</dbReference>
<reference evidence="1 2" key="1">
    <citation type="journal article" date="2010" name="Nature">
        <title>Genome sequencing and analysis of the model grass Brachypodium distachyon.</title>
        <authorList>
            <consortium name="International Brachypodium Initiative"/>
        </authorList>
    </citation>
    <scope>NUCLEOTIDE SEQUENCE [LARGE SCALE GENOMIC DNA]</scope>
    <source>
        <strain evidence="1 2">Bd21</strain>
    </source>
</reference>
<accession>A0A2K2CSN3</accession>
<dbReference type="EnsemblPlants" id="PNT65046">
    <property type="protein sequence ID" value="PNT65046"/>
    <property type="gene ID" value="BRADI_4g36876v3"/>
</dbReference>
<organism evidence="1">
    <name type="scientific">Brachypodium distachyon</name>
    <name type="common">Purple false brome</name>
    <name type="synonym">Trachynia distachya</name>
    <dbReference type="NCBI Taxonomy" id="15368"/>
    <lineage>
        <taxon>Eukaryota</taxon>
        <taxon>Viridiplantae</taxon>
        <taxon>Streptophyta</taxon>
        <taxon>Embryophyta</taxon>
        <taxon>Tracheophyta</taxon>
        <taxon>Spermatophyta</taxon>
        <taxon>Magnoliopsida</taxon>
        <taxon>Liliopsida</taxon>
        <taxon>Poales</taxon>
        <taxon>Poaceae</taxon>
        <taxon>BOP clade</taxon>
        <taxon>Pooideae</taxon>
        <taxon>Stipodae</taxon>
        <taxon>Brachypodieae</taxon>
        <taxon>Brachypodium</taxon>
    </lineage>
</organism>
<evidence type="ECO:0000313" key="3">
    <source>
        <dbReference type="Proteomes" id="UP000008810"/>
    </source>
</evidence>
<proteinExistence type="predicted"/>
<dbReference type="Proteomes" id="UP000008810">
    <property type="component" value="Chromosome 4"/>
</dbReference>
<dbReference type="PROSITE" id="PS51257">
    <property type="entry name" value="PROKAR_LIPOPROTEIN"/>
    <property type="match status" value="1"/>
</dbReference>
<protein>
    <submittedName>
        <fullName evidence="1 2">Uncharacterized protein</fullName>
    </submittedName>
</protein>
<keyword evidence="3" id="KW-1185">Reference proteome</keyword>
<dbReference type="EMBL" id="CM000883">
    <property type="protein sequence ID" value="PNT65046.1"/>
    <property type="molecule type" value="Genomic_DNA"/>
</dbReference>
<name>A0A2K2CSN3_BRADI</name>
<dbReference type="AlphaFoldDB" id="A0A2K2CSN3"/>
<sequence length="111" mass="12959">MSPRPNPKPHWRISKMLITQLGVVFNPWTSLACLRRERFLFKPTAPPPFFLLSTDRTSMYVFRDSSQSLVGDVFSGYDAMVWKKRFPAYALIRATKLMHSESFLETRCNQL</sequence>
<evidence type="ECO:0000313" key="2">
    <source>
        <dbReference type="EnsemblPlants" id="PNT65046"/>
    </source>
</evidence>
<gene>
    <name evidence="1" type="ORF">BRADI_4g36876v3</name>
</gene>
<reference evidence="1" key="2">
    <citation type="submission" date="2017-06" db="EMBL/GenBank/DDBJ databases">
        <title>WGS assembly of Brachypodium distachyon.</title>
        <authorList>
            <consortium name="The International Brachypodium Initiative"/>
            <person name="Lucas S."/>
            <person name="Harmon-Smith M."/>
            <person name="Lail K."/>
            <person name="Tice H."/>
            <person name="Grimwood J."/>
            <person name="Bruce D."/>
            <person name="Barry K."/>
            <person name="Shu S."/>
            <person name="Lindquist E."/>
            <person name="Wang M."/>
            <person name="Pitluck S."/>
            <person name="Vogel J.P."/>
            <person name="Garvin D.F."/>
            <person name="Mockler T.C."/>
            <person name="Schmutz J."/>
            <person name="Rokhsar D."/>
            <person name="Bevan M.W."/>
        </authorList>
    </citation>
    <scope>NUCLEOTIDE SEQUENCE</scope>
    <source>
        <strain evidence="1">Bd21</strain>
    </source>
</reference>